<protein>
    <recommendedName>
        <fullName evidence="5">Sulfatase N-terminal domain-containing protein</fullName>
    </recommendedName>
</protein>
<keyword evidence="2" id="KW-0479">Metal-binding</keyword>
<dbReference type="PANTHER" id="PTHR42693:SF53">
    <property type="entry name" value="ENDO-4-O-SULFATASE"/>
    <property type="match status" value="1"/>
</dbReference>
<evidence type="ECO:0000256" key="2">
    <source>
        <dbReference type="ARBA" id="ARBA00022723"/>
    </source>
</evidence>
<dbReference type="GO" id="GO:0004065">
    <property type="term" value="F:arylsulfatase activity"/>
    <property type="evidence" value="ECO:0007669"/>
    <property type="project" value="TreeGrafter"/>
</dbReference>
<gene>
    <name evidence="6" type="ORF">CIK66_13790</name>
</gene>
<dbReference type="Pfam" id="PF00884">
    <property type="entry name" value="Sulfatase"/>
    <property type="match status" value="1"/>
</dbReference>
<evidence type="ECO:0000313" key="6">
    <source>
        <dbReference type="EMBL" id="PCC38491.1"/>
    </source>
</evidence>
<evidence type="ECO:0000256" key="1">
    <source>
        <dbReference type="ARBA" id="ARBA00008779"/>
    </source>
</evidence>
<dbReference type="Gene3D" id="3.40.720.10">
    <property type="entry name" value="Alkaline Phosphatase, subunit A"/>
    <property type="match status" value="1"/>
</dbReference>
<evidence type="ECO:0000313" key="7">
    <source>
        <dbReference type="Proteomes" id="UP000218598"/>
    </source>
</evidence>
<dbReference type="InterPro" id="IPR000917">
    <property type="entry name" value="Sulfatase_N"/>
</dbReference>
<dbReference type="PANTHER" id="PTHR42693">
    <property type="entry name" value="ARYLSULFATASE FAMILY MEMBER"/>
    <property type="match status" value="1"/>
</dbReference>
<dbReference type="GO" id="GO:0046872">
    <property type="term" value="F:metal ion binding"/>
    <property type="evidence" value="ECO:0007669"/>
    <property type="project" value="UniProtKB-KW"/>
</dbReference>
<dbReference type="Gene3D" id="3.30.1120.10">
    <property type="match status" value="1"/>
</dbReference>
<dbReference type="PROSITE" id="PS00523">
    <property type="entry name" value="SULFATASE_1"/>
    <property type="match status" value="1"/>
</dbReference>
<keyword evidence="3" id="KW-0378">Hydrolase</keyword>
<feature type="domain" description="Sulfatase N-terminal" evidence="5">
    <location>
        <begin position="15"/>
        <end position="370"/>
    </location>
</feature>
<keyword evidence="4" id="KW-0106">Calcium</keyword>
<dbReference type="Proteomes" id="UP000218598">
    <property type="component" value="Unassembled WGS sequence"/>
</dbReference>
<dbReference type="EMBL" id="NRGR01000022">
    <property type="protein sequence ID" value="PCC38491.1"/>
    <property type="molecule type" value="Genomic_DNA"/>
</dbReference>
<organism evidence="6 7">
    <name type="scientific">Brachybacterium alimentarium</name>
    <dbReference type="NCBI Taxonomy" id="47845"/>
    <lineage>
        <taxon>Bacteria</taxon>
        <taxon>Bacillati</taxon>
        <taxon>Actinomycetota</taxon>
        <taxon>Actinomycetes</taxon>
        <taxon>Micrococcales</taxon>
        <taxon>Dermabacteraceae</taxon>
        <taxon>Brachybacterium</taxon>
    </lineage>
</organism>
<dbReference type="InterPro" id="IPR017850">
    <property type="entry name" value="Alkaline_phosphatase_core_sf"/>
</dbReference>
<sequence length="490" mass="52347">MTLPGLTAREGDALPDIVVVFADDLGHGDLSCYGARAFTTPVLDALAASGRRFTDAHAASAVCTPSRYALLTGRYPWRSPLQSAVLGGTDGALIAEDVPTIAHALREIGYRTAAIGKWHLGLDWALADGGRRHIDPERGFQPAMEADGWDVDYTRPFENGPLDRGFDHFVGISGSLDMPPYCYLAGDRVESLPTETKQPLVTSQRPGPAAPGWRDDEVDLRFAEEAVEWLRRTAPDRAEDPPRFLYLATAGPHRPCVPPEEFCGRSGIGPRADSILLVDDIVGRVEAALEHSSRPRLIIFASDNGAPTCYPEDGSLEDHLPNGELRGQKADVYDGGHRVPLIVAGDGLTPGTDARLVSLLDLFPSLLEHVAGRVQGDPAGRPGGLPPASLALDGAGDLLHASGPSSRVVGTTAFDGSLVLMREAQTAVFSTGSGGFSEPVGVPTRMDSDEGQFFDRASDPQQTTDIWEASAAGRREMVARFIDDTGYGEY</sequence>
<dbReference type="PROSITE" id="PS00149">
    <property type="entry name" value="SULFATASE_2"/>
    <property type="match status" value="1"/>
</dbReference>
<evidence type="ECO:0000256" key="3">
    <source>
        <dbReference type="ARBA" id="ARBA00022801"/>
    </source>
</evidence>
<dbReference type="SUPFAM" id="SSF53649">
    <property type="entry name" value="Alkaline phosphatase-like"/>
    <property type="match status" value="1"/>
</dbReference>
<name>A0A2A3YGV2_9MICO</name>
<dbReference type="RefSeq" id="WP_096197522.1">
    <property type="nucleotide sequence ID" value="NZ_NRGR01000022.1"/>
</dbReference>
<reference evidence="6 7" key="1">
    <citation type="journal article" date="2017" name="Elife">
        <title>Extensive horizontal gene transfer in cheese-associated bacteria.</title>
        <authorList>
            <person name="Bonham K.S."/>
            <person name="Wolfe B.E."/>
            <person name="Dutton R.J."/>
        </authorList>
    </citation>
    <scope>NUCLEOTIDE SEQUENCE [LARGE SCALE GENOMIC DNA]</scope>
    <source>
        <strain evidence="6 7">341_9</strain>
    </source>
</reference>
<dbReference type="InterPro" id="IPR024607">
    <property type="entry name" value="Sulfatase_CS"/>
</dbReference>
<accession>A0A2A3YGV2</accession>
<proteinExistence type="inferred from homology"/>
<dbReference type="AlphaFoldDB" id="A0A2A3YGV2"/>
<dbReference type="InterPro" id="IPR050738">
    <property type="entry name" value="Sulfatase"/>
</dbReference>
<evidence type="ECO:0000259" key="5">
    <source>
        <dbReference type="Pfam" id="PF00884"/>
    </source>
</evidence>
<evidence type="ECO:0000256" key="4">
    <source>
        <dbReference type="ARBA" id="ARBA00022837"/>
    </source>
</evidence>
<keyword evidence="7" id="KW-1185">Reference proteome</keyword>
<comment type="caution">
    <text evidence="6">The sequence shown here is derived from an EMBL/GenBank/DDBJ whole genome shotgun (WGS) entry which is preliminary data.</text>
</comment>
<comment type="similarity">
    <text evidence="1">Belongs to the sulfatase family.</text>
</comment>
<dbReference type="OrthoDB" id="9777306at2"/>